<proteinExistence type="predicted"/>
<dbReference type="EMBL" id="PGTM01000105">
    <property type="protein sequence ID" value="PJF35848.1"/>
    <property type="molecule type" value="Genomic_DNA"/>
</dbReference>
<reference evidence="1 2" key="1">
    <citation type="submission" date="2017-11" db="EMBL/GenBank/DDBJ databases">
        <title>Evolution of Phototrophy in the Chloroflexi Phylum Driven by Horizontal Gene Transfer.</title>
        <authorList>
            <person name="Ward L.M."/>
            <person name="Hemp J."/>
            <person name="Shih P.M."/>
            <person name="Mcglynn S.E."/>
            <person name="Fischer W."/>
        </authorList>
    </citation>
    <scope>NUCLEOTIDE SEQUENCE [LARGE SCALE GENOMIC DNA]</scope>
    <source>
        <strain evidence="1">JP3_13</strain>
    </source>
</reference>
<dbReference type="Proteomes" id="UP000229681">
    <property type="component" value="Unassembled WGS sequence"/>
</dbReference>
<accession>A0A2M8PE88</accession>
<organism evidence="1 2">
    <name type="scientific">Candidatus Thermofonsia Clade 1 bacterium</name>
    <dbReference type="NCBI Taxonomy" id="2364210"/>
    <lineage>
        <taxon>Bacteria</taxon>
        <taxon>Bacillati</taxon>
        <taxon>Chloroflexota</taxon>
        <taxon>Candidatus Thermofontia</taxon>
        <taxon>Candidatus Thermofonsia Clade 1</taxon>
    </lineage>
</organism>
<protein>
    <recommendedName>
        <fullName evidence="3">KOW domain-containing protein</fullName>
    </recommendedName>
</protein>
<evidence type="ECO:0008006" key="3">
    <source>
        <dbReference type="Google" id="ProtNLM"/>
    </source>
</evidence>
<sequence length="371" mass="40350">MPYYPETTIILGSTRIIREYKLPPNAVGRAEVSSGATVAPDTVLLAGAIPSEVIFLDALKLLGLRSADQITEEMIQVPIGEVYDSGVTLLMNGTGRRAKRVITPKRSLFASLENGRVLLQTDPRPVAVYALMEGRVNSASDDRVVLETGGALIQSAWGNGKASYGTLSFEKDEPDALLERLGLENEEDSGQIVVLEESIQNNFVFVRASEERWRGIIAPSMSSALREQALQLSIPVILTEGFGNLPYSSVIYNLLESNRGRFTAVDAVEPSVWRSERAEIIIPTGISSRLRTPEVNLPVVPGATVRVTRLPHIGRTARVLNLPESPVTMENGLRLAVAEVQFSDNSEIAFVPLANLELIGRPLDAPSRPQS</sequence>
<gene>
    <name evidence="1" type="ORF">CUN49_08520</name>
</gene>
<dbReference type="AlphaFoldDB" id="A0A2M8PE88"/>
<evidence type="ECO:0000313" key="1">
    <source>
        <dbReference type="EMBL" id="PJF35848.1"/>
    </source>
</evidence>
<comment type="caution">
    <text evidence="1">The sequence shown here is derived from an EMBL/GenBank/DDBJ whole genome shotgun (WGS) entry which is preliminary data.</text>
</comment>
<evidence type="ECO:0000313" key="2">
    <source>
        <dbReference type="Proteomes" id="UP000229681"/>
    </source>
</evidence>
<name>A0A2M8PE88_9CHLR</name>